<dbReference type="InterPro" id="IPR025566">
    <property type="entry name" value="DUF4331"/>
</dbReference>
<comment type="caution">
    <text evidence="2">The sequence shown here is derived from an EMBL/GenBank/DDBJ whole genome shotgun (WGS) entry which is preliminary data.</text>
</comment>
<gene>
    <name evidence="2" type="ORF">LX97_02779</name>
</gene>
<keyword evidence="1" id="KW-0732">Signal</keyword>
<evidence type="ECO:0000313" key="2">
    <source>
        <dbReference type="EMBL" id="PZX38198.1"/>
    </source>
</evidence>
<dbReference type="Proteomes" id="UP000248584">
    <property type="component" value="Unassembled WGS sequence"/>
</dbReference>
<reference evidence="2 3" key="1">
    <citation type="submission" date="2018-06" db="EMBL/GenBank/DDBJ databases">
        <title>Genomic Encyclopedia of Archaeal and Bacterial Type Strains, Phase II (KMG-II): from individual species to whole genera.</title>
        <authorList>
            <person name="Goeker M."/>
        </authorList>
    </citation>
    <scope>NUCLEOTIDE SEQUENCE [LARGE SCALE GENOMIC DNA]</scope>
    <source>
        <strain evidence="2 3">DSM 17205</strain>
    </source>
</reference>
<evidence type="ECO:0000313" key="3">
    <source>
        <dbReference type="Proteomes" id="UP000248584"/>
    </source>
</evidence>
<proteinExistence type="predicted"/>
<dbReference type="RefSeq" id="WP_015363948.1">
    <property type="nucleotide sequence ID" value="NZ_QKZR01000005.1"/>
</dbReference>
<protein>
    <submittedName>
        <fullName evidence="2">Uncharacterized protein DUF4331</fullName>
    </submittedName>
</protein>
<accession>A0ABX5PVQ3</accession>
<feature type="signal peptide" evidence="1">
    <location>
        <begin position="1"/>
        <end position="21"/>
    </location>
</feature>
<sequence>MKKIALWSTLAIVAIASFIIAADHLDAPNVASQPSDIADFFAFEGENPNSTVFIVTLPASSAASNFDENVMIEINIDNTGADVPGAFPASVGVTEELVIQALRQGDRMYFFGPYAPDSTSLSSTIDTNEAIGSVAINSQGETLTGGIRAFAGQRQDAFFFDFQQFNTVIGTAPADGFGTTGTNAFANANVNAIVVEVPNSLLGTAPTHLADQFRAGLQVPVYGLPNSYNVWVETKRRN</sequence>
<organism evidence="2 3">
    <name type="scientific">Nonlabens dokdonensis</name>
    <dbReference type="NCBI Taxonomy" id="328515"/>
    <lineage>
        <taxon>Bacteria</taxon>
        <taxon>Pseudomonadati</taxon>
        <taxon>Bacteroidota</taxon>
        <taxon>Flavobacteriia</taxon>
        <taxon>Flavobacteriales</taxon>
        <taxon>Flavobacteriaceae</taxon>
        <taxon>Nonlabens</taxon>
    </lineage>
</organism>
<dbReference type="Pfam" id="PF14224">
    <property type="entry name" value="DUF4331"/>
    <property type="match status" value="1"/>
</dbReference>
<feature type="chain" id="PRO_5046797729" evidence="1">
    <location>
        <begin position="22"/>
        <end position="238"/>
    </location>
</feature>
<evidence type="ECO:0000256" key="1">
    <source>
        <dbReference type="SAM" id="SignalP"/>
    </source>
</evidence>
<name>A0ABX5PVQ3_9FLAO</name>
<dbReference type="EMBL" id="QKZR01000005">
    <property type="protein sequence ID" value="PZX38198.1"/>
    <property type="molecule type" value="Genomic_DNA"/>
</dbReference>
<keyword evidence="3" id="KW-1185">Reference proteome</keyword>